<feature type="transmembrane region" description="Helical" evidence="6">
    <location>
        <begin position="477"/>
        <end position="497"/>
    </location>
</feature>
<comment type="caution">
    <text evidence="8">The sequence shown here is derived from an EMBL/GenBank/DDBJ whole genome shotgun (WGS) entry which is preliminary data.</text>
</comment>
<dbReference type="GO" id="GO:0005886">
    <property type="term" value="C:plasma membrane"/>
    <property type="evidence" value="ECO:0007669"/>
    <property type="project" value="TreeGrafter"/>
</dbReference>
<feature type="transmembrane region" description="Helical" evidence="6">
    <location>
        <begin position="278"/>
        <end position="298"/>
    </location>
</feature>
<accession>A0A5N5QH91</accession>
<feature type="transmembrane region" description="Helical" evidence="6">
    <location>
        <begin position="160"/>
        <end position="178"/>
    </location>
</feature>
<dbReference type="Gene3D" id="1.20.1250.20">
    <property type="entry name" value="MFS general substrate transporter like domains"/>
    <property type="match status" value="1"/>
</dbReference>
<feature type="transmembrane region" description="Helical" evidence="6">
    <location>
        <begin position="215"/>
        <end position="236"/>
    </location>
</feature>
<dbReference type="InterPro" id="IPR036259">
    <property type="entry name" value="MFS_trans_sf"/>
</dbReference>
<feature type="compositionally biased region" description="Polar residues" evidence="5">
    <location>
        <begin position="11"/>
        <end position="23"/>
    </location>
</feature>
<feature type="region of interest" description="Disordered" evidence="5">
    <location>
        <begin position="626"/>
        <end position="650"/>
    </location>
</feature>
<dbReference type="EMBL" id="SSOP01000124">
    <property type="protein sequence ID" value="KAB5591090.1"/>
    <property type="molecule type" value="Genomic_DNA"/>
</dbReference>
<evidence type="ECO:0000256" key="1">
    <source>
        <dbReference type="ARBA" id="ARBA00004141"/>
    </source>
</evidence>
<protein>
    <submittedName>
        <fullName evidence="8">MFS transporter</fullName>
    </submittedName>
</protein>
<evidence type="ECO:0000259" key="7">
    <source>
        <dbReference type="PROSITE" id="PS50850"/>
    </source>
</evidence>
<dbReference type="InterPro" id="IPR020846">
    <property type="entry name" value="MFS_dom"/>
</dbReference>
<organism evidence="8 9">
    <name type="scientific">Ceratobasidium theobromae</name>
    <dbReference type="NCBI Taxonomy" id="1582974"/>
    <lineage>
        <taxon>Eukaryota</taxon>
        <taxon>Fungi</taxon>
        <taxon>Dikarya</taxon>
        <taxon>Basidiomycota</taxon>
        <taxon>Agaricomycotina</taxon>
        <taxon>Agaricomycetes</taxon>
        <taxon>Cantharellales</taxon>
        <taxon>Ceratobasidiaceae</taxon>
        <taxon>Ceratobasidium</taxon>
    </lineage>
</organism>
<dbReference type="InterPro" id="IPR011701">
    <property type="entry name" value="MFS"/>
</dbReference>
<keyword evidence="9" id="KW-1185">Reference proteome</keyword>
<feature type="transmembrane region" description="Helical" evidence="6">
    <location>
        <begin position="190"/>
        <end position="209"/>
    </location>
</feature>
<feature type="transmembrane region" description="Helical" evidence="6">
    <location>
        <begin position="339"/>
        <end position="361"/>
    </location>
</feature>
<dbReference type="PANTHER" id="PTHR23501:SF198">
    <property type="entry name" value="AZOLE RESISTANCE PROTEIN 1-RELATED"/>
    <property type="match status" value="1"/>
</dbReference>
<dbReference type="CDD" id="cd17502">
    <property type="entry name" value="MFS_Azr1_MDR_like"/>
    <property type="match status" value="1"/>
</dbReference>
<evidence type="ECO:0000256" key="3">
    <source>
        <dbReference type="ARBA" id="ARBA00022989"/>
    </source>
</evidence>
<gene>
    <name evidence="8" type="ORF">CTheo_5473</name>
</gene>
<evidence type="ECO:0000256" key="2">
    <source>
        <dbReference type="ARBA" id="ARBA00022692"/>
    </source>
</evidence>
<keyword evidence="3 6" id="KW-1133">Transmembrane helix</keyword>
<feature type="transmembrane region" description="Helical" evidence="6">
    <location>
        <begin position="122"/>
        <end position="140"/>
    </location>
</feature>
<sequence length="650" mass="69730">MTGWRGELDNHQGSGSWCSNSVAGPNAVDGSPRNERGNAMAALPLVRGSRPARLRVSVNLWPCKASWLSQVTTSTFAMDEKAPHSPPKSVEPALPESAEQTAPLTKPVSEDHESRILHGKSLALVLLAMMLAVFLTSLDQTVVSPALPVLASKFNALEKIAWVPSSYLLTQTTFLLLYGQALTVFDRKWTFIGAVFLFELGSLFCGVARSMDFLIFGRAVAGIGASGIYVANTVIIADITTLEQRPKFLGLFGIVLVLASIIGPIIGGAFTQYVSWRWVFYINLPIGAVTLLIVMLVVKPSPPDPLTPERLAAIEARLDSLNLHGQWTRPSPGTFLHGLLSLDWIGSLLGLGAVTMLLLPFQWGGSTYAWDSSVVIGLFVGFAASTVAWLFYEYWLGYAALFPIRYMKNRSIVGASMCACFTMMVLFVVTYYLPLQFQAVRGDSETNSGVRLLAYLIGTVVSAAIAGALITRIGRYWHIMVISPATICVGLGLMYTFTPQSTSAQLIGYQIIASIGTGCLLQNPLVAIHANVDKDDVSQATAVMTFFQRLGGVLGTSIAGTIFANELPRNLAKYAPDAPAELVRNSVAAIKTLPAAQQAGVILAYSALAIVSALFVRNVSIKGRVHGSANAGDRSSQGEVELGEARNAPK</sequence>
<dbReference type="PANTHER" id="PTHR23501">
    <property type="entry name" value="MAJOR FACILITATOR SUPERFAMILY"/>
    <property type="match status" value="1"/>
</dbReference>
<feature type="domain" description="Major facilitator superfamily (MFS) profile" evidence="7">
    <location>
        <begin position="125"/>
        <end position="624"/>
    </location>
</feature>
<dbReference type="OrthoDB" id="10021397at2759"/>
<comment type="subcellular location">
    <subcellularLocation>
        <location evidence="1">Membrane</location>
        <topology evidence="1">Multi-pass membrane protein</topology>
    </subcellularLocation>
</comment>
<dbReference type="PROSITE" id="PS50850">
    <property type="entry name" value="MFS"/>
    <property type="match status" value="1"/>
</dbReference>
<dbReference type="Pfam" id="PF07690">
    <property type="entry name" value="MFS_1"/>
    <property type="match status" value="2"/>
</dbReference>
<dbReference type="GO" id="GO:0022857">
    <property type="term" value="F:transmembrane transporter activity"/>
    <property type="evidence" value="ECO:0007669"/>
    <property type="project" value="InterPro"/>
</dbReference>
<evidence type="ECO:0000256" key="6">
    <source>
        <dbReference type="SAM" id="Phobius"/>
    </source>
</evidence>
<keyword evidence="4 6" id="KW-0472">Membrane</keyword>
<feature type="transmembrane region" description="Helical" evidence="6">
    <location>
        <begin position="595"/>
        <end position="616"/>
    </location>
</feature>
<proteinExistence type="predicted"/>
<feature type="transmembrane region" description="Helical" evidence="6">
    <location>
        <begin position="373"/>
        <end position="392"/>
    </location>
</feature>
<dbReference type="AlphaFoldDB" id="A0A5N5QH91"/>
<dbReference type="Gene3D" id="1.20.1720.10">
    <property type="entry name" value="Multidrug resistance protein D"/>
    <property type="match status" value="1"/>
</dbReference>
<keyword evidence="2 6" id="KW-0812">Transmembrane</keyword>
<reference evidence="8 9" key="1">
    <citation type="journal article" date="2019" name="Fungal Biol. Biotechnol.">
        <title>Draft genome sequence of fastidious pathogen Ceratobasidium theobromae, which causes vascular-streak dieback in Theobroma cacao.</title>
        <authorList>
            <person name="Ali S.S."/>
            <person name="Asman A."/>
            <person name="Shao J."/>
            <person name="Firmansyah A.P."/>
            <person name="Susilo A.W."/>
            <person name="Rosmana A."/>
            <person name="McMahon P."/>
            <person name="Junaid M."/>
            <person name="Guest D."/>
            <person name="Kheng T.Y."/>
            <person name="Meinhardt L.W."/>
            <person name="Bailey B.A."/>
        </authorList>
    </citation>
    <scope>NUCLEOTIDE SEQUENCE [LARGE SCALE GENOMIC DNA]</scope>
    <source>
        <strain evidence="8 9">CT2</strain>
    </source>
</reference>
<feature type="compositionally biased region" description="Basic and acidic residues" evidence="5">
    <location>
        <begin position="1"/>
        <end position="10"/>
    </location>
</feature>
<dbReference type="PRINTS" id="PR01036">
    <property type="entry name" value="TCRTETB"/>
</dbReference>
<feature type="transmembrane region" description="Helical" evidence="6">
    <location>
        <begin position="248"/>
        <end position="266"/>
    </location>
</feature>
<evidence type="ECO:0000313" key="9">
    <source>
        <dbReference type="Proteomes" id="UP000383932"/>
    </source>
</evidence>
<dbReference type="SUPFAM" id="SSF103473">
    <property type="entry name" value="MFS general substrate transporter"/>
    <property type="match status" value="1"/>
</dbReference>
<feature type="region of interest" description="Disordered" evidence="5">
    <location>
        <begin position="78"/>
        <end position="112"/>
    </location>
</feature>
<evidence type="ECO:0000256" key="4">
    <source>
        <dbReference type="ARBA" id="ARBA00023136"/>
    </source>
</evidence>
<feature type="transmembrane region" description="Helical" evidence="6">
    <location>
        <begin position="452"/>
        <end position="470"/>
    </location>
</feature>
<feature type="transmembrane region" description="Helical" evidence="6">
    <location>
        <begin position="412"/>
        <end position="432"/>
    </location>
</feature>
<dbReference type="Proteomes" id="UP000383932">
    <property type="component" value="Unassembled WGS sequence"/>
</dbReference>
<name>A0A5N5QH91_9AGAM</name>
<evidence type="ECO:0000313" key="8">
    <source>
        <dbReference type="EMBL" id="KAB5591090.1"/>
    </source>
</evidence>
<feature type="region of interest" description="Disordered" evidence="5">
    <location>
        <begin position="1"/>
        <end position="35"/>
    </location>
</feature>
<evidence type="ECO:0000256" key="5">
    <source>
        <dbReference type="SAM" id="MobiDB-lite"/>
    </source>
</evidence>